<dbReference type="InterPro" id="IPR007863">
    <property type="entry name" value="Peptidase_M16_C"/>
</dbReference>
<dbReference type="eggNOG" id="COG0612">
    <property type="taxonomic scope" value="Bacteria"/>
</dbReference>
<dbReference type="Proteomes" id="UP000011910">
    <property type="component" value="Unassembled WGS sequence"/>
</dbReference>
<dbReference type="EMBL" id="AODQ01000120">
    <property type="protein sequence ID" value="EMR01377.1"/>
    <property type="molecule type" value="Genomic_DNA"/>
</dbReference>
<dbReference type="STRING" id="1279009.ADICEAN_03488"/>
<dbReference type="InterPro" id="IPR011249">
    <property type="entry name" value="Metalloenz_LuxS/M16"/>
</dbReference>
<evidence type="ECO:0000313" key="3">
    <source>
        <dbReference type="EMBL" id="EMR01377.1"/>
    </source>
</evidence>
<sequence>MLEPRWDEQEFARLKQAQLNRIQQAEANPDVVASDIYNKLLYGPEHIMAKSLRGTKESLSAISLDDLKAYYQANFSPSVASYHLVGMVDREGILEALQPLAQNWQAKTISTPTYTAKAPLSTSALYFVDVPGAKQSVIRIGRLADMSKPENYIAANVVNYHLGAGSGGLLFRILREEKGYTYGAYSGFSRYVQAPGSFTASSSVQSNVTKEAVETFKTILEQYGENYGEAELEKTKQALLRQDARAYETPYQKLSVLHTISTFNMPKDYMQRNQSLIRNMDLQNSKALIRQYMNPSQMVFLVVGDAQSQLSRMSELGLGKPIVLDRNGAPAPAQKAHTPEAGKKAN</sequence>
<evidence type="ECO:0000256" key="1">
    <source>
        <dbReference type="SAM" id="MobiDB-lite"/>
    </source>
</evidence>
<feature type="domain" description="Peptidase M16 C-terminal" evidence="2">
    <location>
        <begin position="62"/>
        <end position="239"/>
    </location>
</feature>
<dbReference type="InterPro" id="IPR050626">
    <property type="entry name" value="Peptidase_M16"/>
</dbReference>
<reference evidence="3 4" key="1">
    <citation type="journal article" date="2013" name="Genome Announc.">
        <title>Draft Genome Sequence of Cesiribacter andamanensis Strain AMV16T, Isolated from a Soil Sample from a Mud Volcano in the Andaman Islands, India.</title>
        <authorList>
            <person name="Shivaji S."/>
            <person name="Ara S."/>
            <person name="Begum Z."/>
            <person name="Srinivas T.N."/>
            <person name="Singh A."/>
            <person name="Kumar Pinnaka A."/>
        </authorList>
    </citation>
    <scope>NUCLEOTIDE SEQUENCE [LARGE SCALE GENOMIC DNA]</scope>
    <source>
        <strain evidence="3 4">AMV16</strain>
    </source>
</reference>
<dbReference type="Gene3D" id="3.30.830.10">
    <property type="entry name" value="Metalloenzyme, LuxS/M16 peptidase-like"/>
    <property type="match status" value="2"/>
</dbReference>
<protein>
    <submittedName>
        <fullName evidence="3">Peptidase M16 inactive domain protein</fullName>
    </submittedName>
</protein>
<dbReference type="PANTHER" id="PTHR43690">
    <property type="entry name" value="NARDILYSIN"/>
    <property type="match status" value="1"/>
</dbReference>
<proteinExistence type="predicted"/>
<dbReference type="GO" id="GO:0046872">
    <property type="term" value="F:metal ion binding"/>
    <property type="evidence" value="ECO:0007669"/>
    <property type="project" value="InterPro"/>
</dbReference>
<comment type="caution">
    <text evidence="3">The sequence shown here is derived from an EMBL/GenBank/DDBJ whole genome shotgun (WGS) entry which is preliminary data.</text>
</comment>
<feature type="compositionally biased region" description="Basic and acidic residues" evidence="1">
    <location>
        <begin position="337"/>
        <end position="346"/>
    </location>
</feature>
<organism evidence="3 4">
    <name type="scientific">Cesiribacter andamanensis AMV16</name>
    <dbReference type="NCBI Taxonomy" id="1279009"/>
    <lineage>
        <taxon>Bacteria</taxon>
        <taxon>Pseudomonadati</taxon>
        <taxon>Bacteroidota</taxon>
        <taxon>Cytophagia</taxon>
        <taxon>Cytophagales</taxon>
        <taxon>Cesiribacteraceae</taxon>
        <taxon>Cesiribacter</taxon>
    </lineage>
</organism>
<dbReference type="AlphaFoldDB" id="M7N239"/>
<dbReference type="PANTHER" id="PTHR43690:SF17">
    <property type="entry name" value="PROTEIN YHJJ"/>
    <property type="match status" value="1"/>
</dbReference>
<dbReference type="Pfam" id="PF05193">
    <property type="entry name" value="Peptidase_M16_C"/>
    <property type="match status" value="1"/>
</dbReference>
<keyword evidence="4" id="KW-1185">Reference proteome</keyword>
<feature type="region of interest" description="Disordered" evidence="1">
    <location>
        <begin position="325"/>
        <end position="346"/>
    </location>
</feature>
<gene>
    <name evidence="3" type="ORF">ADICEAN_03488</name>
</gene>
<name>M7N239_9BACT</name>
<evidence type="ECO:0000259" key="2">
    <source>
        <dbReference type="Pfam" id="PF05193"/>
    </source>
</evidence>
<evidence type="ECO:0000313" key="4">
    <source>
        <dbReference type="Proteomes" id="UP000011910"/>
    </source>
</evidence>
<dbReference type="SUPFAM" id="SSF63411">
    <property type="entry name" value="LuxS/MPP-like metallohydrolase"/>
    <property type="match status" value="2"/>
</dbReference>
<accession>M7N239</accession>